<dbReference type="InterPro" id="IPR018060">
    <property type="entry name" value="HTH_AraC"/>
</dbReference>
<dbReference type="GO" id="GO:0000976">
    <property type="term" value="F:transcription cis-regulatory region binding"/>
    <property type="evidence" value="ECO:0007669"/>
    <property type="project" value="TreeGrafter"/>
</dbReference>
<dbReference type="STRING" id="1434072.SAMN05216210_2984"/>
<evidence type="ECO:0000256" key="2">
    <source>
        <dbReference type="ARBA" id="ARBA00023012"/>
    </source>
</evidence>
<dbReference type="PROSITE" id="PS01124">
    <property type="entry name" value="HTH_ARAC_FAMILY_2"/>
    <property type="match status" value="1"/>
</dbReference>
<dbReference type="PRINTS" id="PR00032">
    <property type="entry name" value="HTHARAC"/>
</dbReference>
<reference evidence="10" key="1">
    <citation type="submission" date="2016-10" db="EMBL/GenBank/DDBJ databases">
        <authorList>
            <person name="Varghese N."/>
            <person name="Submissions S."/>
        </authorList>
    </citation>
    <scope>NUCLEOTIDE SEQUENCE [LARGE SCALE GENOMIC DNA]</scope>
    <source>
        <strain evidence="10">CECT 8338</strain>
    </source>
</reference>
<dbReference type="AlphaFoldDB" id="A0A1H2HEB0"/>
<dbReference type="SMART" id="SM00448">
    <property type="entry name" value="REC"/>
    <property type="match status" value="1"/>
</dbReference>
<evidence type="ECO:0000256" key="6">
    <source>
        <dbReference type="PROSITE-ProRule" id="PRU00169"/>
    </source>
</evidence>
<evidence type="ECO:0000259" key="7">
    <source>
        <dbReference type="PROSITE" id="PS01124"/>
    </source>
</evidence>
<gene>
    <name evidence="9" type="ORF">SAMN05216210_2984</name>
</gene>
<keyword evidence="3" id="KW-0805">Transcription regulation</keyword>
<dbReference type="GO" id="GO:0003700">
    <property type="term" value="F:DNA-binding transcription factor activity"/>
    <property type="evidence" value="ECO:0007669"/>
    <property type="project" value="InterPro"/>
</dbReference>
<dbReference type="InterPro" id="IPR011006">
    <property type="entry name" value="CheY-like_superfamily"/>
</dbReference>
<proteinExistence type="predicted"/>
<dbReference type="SUPFAM" id="SSF46689">
    <property type="entry name" value="Homeodomain-like"/>
    <property type="match status" value="2"/>
</dbReference>
<sequence length="256" mass="28469">MNNNKPNAHVLIIDDQPEALGSLMALLRAEGMRISIVTEARRALDRTIALWPDLVLLDVHMPDLDGFALCRLLRESPTTRDLPVIFLTAAASAEERLNGLSLGSVDYVTKPFLPEEVLARIRIHLQLVKRNYSAPTLSDAPHDPEQVILNAALRLIGNELASPPSLAEIARRVGTYEKRLSAIFRERMGTSVFAFIREERLHKSQELLTDTAMSMQDIADLVGFSSAANFTTAFRERLGMTPSVFRASARTRHADN</sequence>
<dbReference type="PANTHER" id="PTHR48111">
    <property type="entry name" value="REGULATOR OF RPOS"/>
    <property type="match status" value="1"/>
</dbReference>
<dbReference type="GO" id="GO:0009893">
    <property type="term" value="P:positive regulation of metabolic process"/>
    <property type="evidence" value="ECO:0007669"/>
    <property type="project" value="UniProtKB-ARBA"/>
</dbReference>
<dbReference type="SUPFAM" id="SSF52172">
    <property type="entry name" value="CheY-like"/>
    <property type="match status" value="1"/>
</dbReference>
<dbReference type="InterPro" id="IPR039420">
    <property type="entry name" value="WalR-like"/>
</dbReference>
<evidence type="ECO:0000313" key="10">
    <source>
        <dbReference type="Proteomes" id="UP000243924"/>
    </source>
</evidence>
<keyword evidence="1 6" id="KW-0597">Phosphoprotein</keyword>
<dbReference type="SMART" id="SM00342">
    <property type="entry name" value="HTH_ARAC"/>
    <property type="match status" value="1"/>
</dbReference>
<dbReference type="RefSeq" id="WP_092388377.1">
    <property type="nucleotide sequence ID" value="NZ_LT629787.1"/>
</dbReference>
<dbReference type="InterPro" id="IPR009057">
    <property type="entry name" value="Homeodomain-like_sf"/>
</dbReference>
<name>A0A1H2HEB0_9GAMM</name>
<dbReference type="PROSITE" id="PS00041">
    <property type="entry name" value="HTH_ARAC_FAMILY_1"/>
    <property type="match status" value="1"/>
</dbReference>
<dbReference type="PROSITE" id="PS50110">
    <property type="entry name" value="RESPONSE_REGULATORY"/>
    <property type="match status" value="1"/>
</dbReference>
<dbReference type="PANTHER" id="PTHR48111:SF1">
    <property type="entry name" value="TWO-COMPONENT RESPONSE REGULATOR ORR33"/>
    <property type="match status" value="1"/>
</dbReference>
<keyword evidence="5" id="KW-0804">Transcription</keyword>
<dbReference type="Gene3D" id="1.10.10.60">
    <property type="entry name" value="Homeodomain-like"/>
    <property type="match status" value="1"/>
</dbReference>
<feature type="domain" description="HTH araC/xylS-type" evidence="7">
    <location>
        <begin position="150"/>
        <end position="248"/>
    </location>
</feature>
<evidence type="ECO:0000256" key="1">
    <source>
        <dbReference type="ARBA" id="ARBA00022553"/>
    </source>
</evidence>
<accession>A0A1H2HEB0</accession>
<protein>
    <submittedName>
        <fullName evidence="9">Two component transcriptional regulator, AraC family</fullName>
    </submittedName>
</protein>
<dbReference type="Pfam" id="PF12833">
    <property type="entry name" value="HTH_18"/>
    <property type="match status" value="1"/>
</dbReference>
<dbReference type="InterPro" id="IPR001789">
    <property type="entry name" value="Sig_transdc_resp-reg_receiver"/>
</dbReference>
<feature type="modified residue" description="4-aspartylphosphate" evidence="6">
    <location>
        <position position="58"/>
    </location>
</feature>
<dbReference type="GO" id="GO:0005829">
    <property type="term" value="C:cytosol"/>
    <property type="evidence" value="ECO:0007669"/>
    <property type="project" value="TreeGrafter"/>
</dbReference>
<dbReference type="InterPro" id="IPR018062">
    <property type="entry name" value="HTH_AraC-typ_CS"/>
</dbReference>
<dbReference type="OrthoDB" id="8874570at2"/>
<dbReference type="InterPro" id="IPR020449">
    <property type="entry name" value="Tscrpt_reg_AraC-type_HTH"/>
</dbReference>
<dbReference type="GO" id="GO:0000156">
    <property type="term" value="F:phosphorelay response regulator activity"/>
    <property type="evidence" value="ECO:0007669"/>
    <property type="project" value="TreeGrafter"/>
</dbReference>
<evidence type="ECO:0000256" key="5">
    <source>
        <dbReference type="ARBA" id="ARBA00023163"/>
    </source>
</evidence>
<keyword evidence="10" id="KW-1185">Reference proteome</keyword>
<evidence type="ECO:0000256" key="4">
    <source>
        <dbReference type="ARBA" id="ARBA00023125"/>
    </source>
</evidence>
<evidence type="ECO:0000256" key="3">
    <source>
        <dbReference type="ARBA" id="ARBA00023015"/>
    </source>
</evidence>
<dbReference type="EMBL" id="LT629787">
    <property type="protein sequence ID" value="SDU30251.1"/>
    <property type="molecule type" value="Genomic_DNA"/>
</dbReference>
<keyword evidence="4" id="KW-0238">DNA-binding</keyword>
<feature type="domain" description="Response regulatory" evidence="8">
    <location>
        <begin position="9"/>
        <end position="125"/>
    </location>
</feature>
<organism evidence="9 10">
    <name type="scientific">Halopseudomonas salegens</name>
    <dbReference type="NCBI Taxonomy" id="1434072"/>
    <lineage>
        <taxon>Bacteria</taxon>
        <taxon>Pseudomonadati</taxon>
        <taxon>Pseudomonadota</taxon>
        <taxon>Gammaproteobacteria</taxon>
        <taxon>Pseudomonadales</taxon>
        <taxon>Pseudomonadaceae</taxon>
        <taxon>Halopseudomonas</taxon>
    </lineage>
</organism>
<dbReference type="Pfam" id="PF00072">
    <property type="entry name" value="Response_reg"/>
    <property type="match status" value="1"/>
</dbReference>
<keyword evidence="2" id="KW-0902">Two-component regulatory system</keyword>
<evidence type="ECO:0000259" key="8">
    <source>
        <dbReference type="PROSITE" id="PS50110"/>
    </source>
</evidence>
<evidence type="ECO:0000313" key="9">
    <source>
        <dbReference type="EMBL" id="SDU30251.1"/>
    </source>
</evidence>
<dbReference type="GO" id="GO:0032993">
    <property type="term" value="C:protein-DNA complex"/>
    <property type="evidence" value="ECO:0007669"/>
    <property type="project" value="TreeGrafter"/>
</dbReference>
<dbReference type="Proteomes" id="UP000243924">
    <property type="component" value="Chromosome I"/>
</dbReference>
<dbReference type="Gene3D" id="3.40.50.2300">
    <property type="match status" value="1"/>
</dbReference>